<dbReference type="InterPro" id="IPR001915">
    <property type="entry name" value="Peptidase_M48"/>
</dbReference>
<dbReference type="AlphaFoldDB" id="A0A858JNK8"/>
<keyword evidence="5" id="KW-0862">Zinc</keyword>
<evidence type="ECO:0000256" key="2">
    <source>
        <dbReference type="ARBA" id="ARBA00022670"/>
    </source>
</evidence>
<evidence type="ECO:0000256" key="6">
    <source>
        <dbReference type="ARBA" id="ARBA00023049"/>
    </source>
</evidence>
<organism evidence="8 9">
    <name type="scientific">Komagataeibacter rhaeticus</name>
    <dbReference type="NCBI Taxonomy" id="215221"/>
    <lineage>
        <taxon>Bacteria</taxon>
        <taxon>Pseudomonadati</taxon>
        <taxon>Pseudomonadota</taxon>
        <taxon>Alphaproteobacteria</taxon>
        <taxon>Acetobacterales</taxon>
        <taxon>Acetobacteraceae</taxon>
        <taxon>Komagataeibacter</taxon>
    </lineage>
</organism>
<sequence length="495" mass="53330">MDAEPMARSFLSRLGLGLCGAAVLTAPGLPGTAQAKGKFIEGVSVPAAYPPPPPETLALAPFNLQETGTFNDPSTEAYLRRIVNHLLEGWNGPRPEIPIFLVPSMSFASEVSAGGVMFVYAGTLDYMRKTPDVQTEDMIAFVLAHELSHILLGHTRHRTETQNTTQRVMGGIDLAASIASKLNIGGAGQMAQMALLSDFGSNLLTAQAAFPAWSRKQEKEADVMAVDLMARAGYELDAASTMLGLIAQDEEQLKAQKAKGQKRLFEAGRTRNASGQQGYGVQVNTGAWLVRNWDALAGTHPAASARQEHVAQYIAHNYGDVVNPEHRAPFQQFIKTAHMQTMLLDVQSLNGMADQIQAKNFGAVVAEQARLHAPVANSQLSLFYGAVGNDGVHHLSPVAISMIERGASRPDVTRQIALLKSSYLEGQNKNDQALAYLAKMQAAFEDSSFYIYRIHLLRKMNRTNDAGLLAMECVGHGDTSIRDACVAASKGEDGG</sequence>
<dbReference type="InterPro" id="IPR006311">
    <property type="entry name" value="TAT_signal"/>
</dbReference>
<accession>A0A858JNK8</accession>
<keyword evidence="6 8" id="KW-0482">Metalloprotease</keyword>
<dbReference type="KEGG" id="kre:GWK63_06560"/>
<dbReference type="InterPro" id="IPR051156">
    <property type="entry name" value="Mito/Outer_Membr_Metalloprot"/>
</dbReference>
<evidence type="ECO:0000313" key="9">
    <source>
        <dbReference type="Proteomes" id="UP000502533"/>
    </source>
</evidence>
<comment type="cofactor">
    <cofactor evidence="1">
        <name>Zn(2+)</name>
        <dbReference type="ChEBI" id="CHEBI:29105"/>
    </cofactor>
</comment>
<dbReference type="PROSITE" id="PS51318">
    <property type="entry name" value="TAT"/>
    <property type="match status" value="1"/>
</dbReference>
<keyword evidence="2 8" id="KW-0645">Protease</keyword>
<dbReference type="EMBL" id="CP050139">
    <property type="protein sequence ID" value="QIP35173.1"/>
    <property type="molecule type" value="Genomic_DNA"/>
</dbReference>
<feature type="domain" description="Peptidase M48" evidence="7">
    <location>
        <begin position="73"/>
        <end position="311"/>
    </location>
</feature>
<name>A0A858JNK8_9PROT</name>
<dbReference type="GeneID" id="85021808"/>
<dbReference type="RefSeq" id="WP_083824424.1">
    <property type="nucleotide sequence ID" value="NZ_CALMTF010000105.1"/>
</dbReference>
<dbReference type="GO" id="GO:0016020">
    <property type="term" value="C:membrane"/>
    <property type="evidence" value="ECO:0007669"/>
    <property type="project" value="TreeGrafter"/>
</dbReference>
<dbReference type="GO" id="GO:0004222">
    <property type="term" value="F:metalloendopeptidase activity"/>
    <property type="evidence" value="ECO:0007669"/>
    <property type="project" value="InterPro"/>
</dbReference>
<evidence type="ECO:0000259" key="7">
    <source>
        <dbReference type="Pfam" id="PF01435"/>
    </source>
</evidence>
<reference evidence="8 9" key="1">
    <citation type="submission" date="2020-03" db="EMBL/GenBank/DDBJ databases">
        <title>Isolation of cellulose-producing strains, genome characterization and application of the synthesized cellulose films as an economical and sustainable material for piezoelectric sensor construction.</title>
        <authorList>
            <person name="Mangayil R.K."/>
        </authorList>
    </citation>
    <scope>NUCLEOTIDE SEQUENCE [LARGE SCALE GENOMIC DNA]</scope>
    <source>
        <strain evidence="8 9">ENS 9a1a</strain>
    </source>
</reference>
<dbReference type="Pfam" id="PF01435">
    <property type="entry name" value="Peptidase_M48"/>
    <property type="match status" value="1"/>
</dbReference>
<keyword evidence="3" id="KW-0479">Metal-binding</keyword>
<keyword evidence="4" id="KW-0378">Hydrolase</keyword>
<keyword evidence="9" id="KW-1185">Reference proteome</keyword>
<proteinExistence type="predicted"/>
<evidence type="ECO:0000256" key="1">
    <source>
        <dbReference type="ARBA" id="ARBA00001947"/>
    </source>
</evidence>
<dbReference type="Proteomes" id="UP000502533">
    <property type="component" value="Chromosome"/>
</dbReference>
<dbReference type="PANTHER" id="PTHR22726:SF1">
    <property type="entry name" value="METALLOENDOPEPTIDASE OMA1, MITOCHONDRIAL"/>
    <property type="match status" value="1"/>
</dbReference>
<gene>
    <name evidence="8" type="ORF">GWK63_06560</name>
</gene>
<dbReference type="PANTHER" id="PTHR22726">
    <property type="entry name" value="METALLOENDOPEPTIDASE OMA1"/>
    <property type="match status" value="1"/>
</dbReference>
<dbReference type="GO" id="GO:0046872">
    <property type="term" value="F:metal ion binding"/>
    <property type="evidence" value="ECO:0007669"/>
    <property type="project" value="UniProtKB-KW"/>
</dbReference>
<evidence type="ECO:0000256" key="4">
    <source>
        <dbReference type="ARBA" id="ARBA00022801"/>
    </source>
</evidence>
<dbReference type="GO" id="GO:0051603">
    <property type="term" value="P:proteolysis involved in protein catabolic process"/>
    <property type="evidence" value="ECO:0007669"/>
    <property type="project" value="TreeGrafter"/>
</dbReference>
<evidence type="ECO:0000256" key="3">
    <source>
        <dbReference type="ARBA" id="ARBA00022723"/>
    </source>
</evidence>
<dbReference type="Gene3D" id="3.30.2010.10">
    <property type="entry name" value="Metalloproteases ('zincins'), catalytic domain"/>
    <property type="match status" value="1"/>
</dbReference>
<evidence type="ECO:0000256" key="5">
    <source>
        <dbReference type="ARBA" id="ARBA00022833"/>
    </source>
</evidence>
<evidence type="ECO:0000313" key="8">
    <source>
        <dbReference type="EMBL" id="QIP35173.1"/>
    </source>
</evidence>
<protein>
    <submittedName>
        <fullName evidence="8">M48 family metalloprotease</fullName>
    </submittedName>
</protein>